<evidence type="ECO:0000259" key="4">
    <source>
        <dbReference type="Pfam" id="PF00135"/>
    </source>
</evidence>
<proteinExistence type="inferred from homology"/>
<evidence type="ECO:0000313" key="6">
    <source>
        <dbReference type="Proteomes" id="UP000243207"/>
    </source>
</evidence>
<evidence type="ECO:0000256" key="3">
    <source>
        <dbReference type="RuleBase" id="RU361235"/>
    </source>
</evidence>
<gene>
    <name evidence="5" type="ORF">SAMN05216421_1367</name>
</gene>
<dbReference type="PROSITE" id="PS00122">
    <property type="entry name" value="CARBOXYLESTERASE_B_1"/>
    <property type="match status" value="1"/>
</dbReference>
<dbReference type="InterPro" id="IPR002018">
    <property type="entry name" value="CarbesteraseB"/>
</dbReference>
<feature type="domain" description="Carboxylesterase type B" evidence="4">
    <location>
        <begin position="47"/>
        <end position="549"/>
    </location>
</feature>
<dbReference type="OrthoDB" id="9775851at2"/>
<reference evidence="6" key="1">
    <citation type="submission" date="2016-10" db="EMBL/GenBank/DDBJ databases">
        <authorList>
            <person name="Varghese N."/>
            <person name="Submissions S."/>
        </authorList>
    </citation>
    <scope>NUCLEOTIDE SEQUENCE [LARGE SCALE GENOMIC DNA]</scope>
    <source>
        <strain evidence="6">NRRL B-51270</strain>
    </source>
</reference>
<dbReference type="PANTHER" id="PTHR11559">
    <property type="entry name" value="CARBOXYLESTERASE"/>
    <property type="match status" value="1"/>
</dbReference>
<protein>
    <recommendedName>
        <fullName evidence="3">Carboxylic ester hydrolase</fullName>
        <ecNumber evidence="3">3.1.1.-</ecNumber>
    </recommendedName>
</protein>
<dbReference type="PROSITE" id="PS00941">
    <property type="entry name" value="CARBOXYLESTERASE_B_2"/>
    <property type="match status" value="1"/>
</dbReference>
<dbReference type="Proteomes" id="UP000243207">
    <property type="component" value="Chromosome I"/>
</dbReference>
<dbReference type="RefSeq" id="WP_157718143.1">
    <property type="nucleotide sequence ID" value="NZ_LT629736.1"/>
</dbReference>
<accession>A0A1H1RK19</accession>
<dbReference type="STRING" id="487184.SAMN05216421_1367"/>
<name>A0A1H1RK19_9GAMM</name>
<evidence type="ECO:0000256" key="1">
    <source>
        <dbReference type="ARBA" id="ARBA00005964"/>
    </source>
</evidence>
<keyword evidence="3" id="KW-0732">Signal</keyword>
<evidence type="ECO:0000256" key="2">
    <source>
        <dbReference type="ARBA" id="ARBA00022801"/>
    </source>
</evidence>
<dbReference type="Pfam" id="PF00135">
    <property type="entry name" value="COesterase"/>
    <property type="match status" value="1"/>
</dbReference>
<dbReference type="EMBL" id="LT629736">
    <property type="protein sequence ID" value="SDS35309.1"/>
    <property type="molecule type" value="Genomic_DNA"/>
</dbReference>
<dbReference type="AlphaFoldDB" id="A0A1H1RK19"/>
<feature type="signal peptide" evidence="3">
    <location>
        <begin position="1"/>
        <end position="38"/>
    </location>
</feature>
<dbReference type="Gene3D" id="3.40.50.1820">
    <property type="entry name" value="alpha/beta hydrolase"/>
    <property type="match status" value="1"/>
</dbReference>
<feature type="chain" id="PRO_5009029195" description="Carboxylic ester hydrolase" evidence="3">
    <location>
        <begin position="39"/>
        <end position="557"/>
    </location>
</feature>
<organism evidence="5 6">
    <name type="scientific">Halopseudomonas xinjiangensis</name>
    <dbReference type="NCBI Taxonomy" id="487184"/>
    <lineage>
        <taxon>Bacteria</taxon>
        <taxon>Pseudomonadati</taxon>
        <taxon>Pseudomonadota</taxon>
        <taxon>Gammaproteobacteria</taxon>
        <taxon>Pseudomonadales</taxon>
        <taxon>Pseudomonadaceae</taxon>
        <taxon>Halopseudomonas</taxon>
    </lineage>
</organism>
<dbReference type="GO" id="GO:0016787">
    <property type="term" value="F:hydrolase activity"/>
    <property type="evidence" value="ECO:0007669"/>
    <property type="project" value="UniProtKB-KW"/>
</dbReference>
<dbReference type="InterPro" id="IPR019826">
    <property type="entry name" value="Carboxylesterase_B_AS"/>
</dbReference>
<dbReference type="PROSITE" id="PS51257">
    <property type="entry name" value="PROKAR_LIPOPROTEIN"/>
    <property type="match status" value="1"/>
</dbReference>
<sequence length="557" mass="59371">MNFDRVTKPTTPLRALTVALLGLSLSACLSGGGSSNSAAPAAPANPLQVTTTEGEIRGIESGDIRIFRGIPYAAPPVGELRFAPTEPAPEREGVLELSEEFGAMCPQVDLLTQQVQGSEDCLFLNVYAPAGADDLPVMIWIHGGAFVFGNGGGEYDPTRLVAKDVVVVTLNYRLGNLGFLAHPSLESDGGNYGLMDQQEAMRWVKRNIAAFGGDPGNVTIFGESAGGHSVMSHIVSPRAEDEDLFQRAIVQSGSYAAFQSPKAVSQAGGLSVADALGCPETGPVAECLRSASIPALLSAQGSQSIPTVDPATDLLPKSIQQALGENDFNTNLDIMIGSNQNEGTLFVALDELGGTSLEAQGEGEYRDRVAEFFAPYQAAAPFDDQQIASDYLGFYSEASSPFSQALSAIWTDFMFACNSAGQAATFAGKNMNTFKYWFRDENAPWTLVRPSFASFPLGATHAGEIPYVLYPESIMRDRYAGSQADVDALAETMVDYWTSFARNGDPNTADGVAASWPQASSGQYMVLDVPASASTSAMNFLTYHRCGYWQNPPLRTQ</sequence>
<comment type="similarity">
    <text evidence="1 3">Belongs to the type-B carboxylesterase/lipase family.</text>
</comment>
<dbReference type="InterPro" id="IPR019819">
    <property type="entry name" value="Carboxylesterase_B_CS"/>
</dbReference>
<dbReference type="InterPro" id="IPR029058">
    <property type="entry name" value="AB_hydrolase_fold"/>
</dbReference>
<evidence type="ECO:0000313" key="5">
    <source>
        <dbReference type="EMBL" id="SDS35309.1"/>
    </source>
</evidence>
<dbReference type="EC" id="3.1.1.-" evidence="3"/>
<keyword evidence="6" id="KW-1185">Reference proteome</keyword>
<dbReference type="SUPFAM" id="SSF53474">
    <property type="entry name" value="alpha/beta-Hydrolases"/>
    <property type="match status" value="1"/>
</dbReference>
<dbReference type="InterPro" id="IPR050309">
    <property type="entry name" value="Type-B_Carboxylest/Lipase"/>
</dbReference>
<keyword evidence="2 3" id="KW-0378">Hydrolase</keyword>